<dbReference type="OrthoDB" id="250606at2"/>
<keyword evidence="3 4" id="KW-0732">Signal</keyword>
<gene>
    <name evidence="6" type="ORF">SAMN06265784_116137</name>
</gene>
<keyword evidence="7" id="KW-1185">Reference proteome</keyword>
<dbReference type="PANTHER" id="PTHR46847:SF2">
    <property type="entry name" value="ABC TRANSPORTER SUGAR-BINDING PROTEIN"/>
    <property type="match status" value="1"/>
</dbReference>
<dbReference type="STRING" id="1515439.SAMN06265784_116137"/>
<evidence type="ECO:0000313" key="6">
    <source>
        <dbReference type="EMBL" id="SMG60518.1"/>
    </source>
</evidence>
<feature type="chain" id="PRO_5012033109" evidence="4">
    <location>
        <begin position="27"/>
        <end position="319"/>
    </location>
</feature>
<reference evidence="7" key="1">
    <citation type="submission" date="2017-04" db="EMBL/GenBank/DDBJ databases">
        <authorList>
            <person name="Varghese N."/>
            <person name="Submissions S."/>
        </authorList>
    </citation>
    <scope>NUCLEOTIDE SEQUENCE [LARGE SCALE GENOMIC DNA]</scope>
    <source>
        <strain evidence="7">LMG 29540</strain>
    </source>
</reference>
<evidence type="ECO:0000256" key="1">
    <source>
        <dbReference type="ARBA" id="ARBA00004196"/>
    </source>
</evidence>
<evidence type="ECO:0000256" key="4">
    <source>
        <dbReference type="SAM" id="SignalP"/>
    </source>
</evidence>
<proteinExistence type="inferred from homology"/>
<dbReference type="AlphaFoldDB" id="A0A1X7M2X4"/>
<dbReference type="PANTHER" id="PTHR46847">
    <property type="entry name" value="D-ALLOSE-BINDING PERIPLASMIC PROTEIN-RELATED"/>
    <property type="match status" value="1"/>
</dbReference>
<evidence type="ECO:0000313" key="7">
    <source>
        <dbReference type="Proteomes" id="UP000193228"/>
    </source>
</evidence>
<feature type="domain" description="Periplasmic binding protein" evidence="5">
    <location>
        <begin position="33"/>
        <end position="289"/>
    </location>
</feature>
<evidence type="ECO:0000259" key="5">
    <source>
        <dbReference type="Pfam" id="PF13407"/>
    </source>
</evidence>
<comment type="subcellular location">
    <subcellularLocation>
        <location evidence="1">Cell envelope</location>
    </subcellularLocation>
</comment>
<dbReference type="InterPro" id="IPR025997">
    <property type="entry name" value="SBP_2_dom"/>
</dbReference>
<protein>
    <submittedName>
        <fullName evidence="6">Monosaccharide ABC transporter substrate-binding protein, CUT2 family</fullName>
    </submittedName>
</protein>
<dbReference type="Gene3D" id="3.40.50.2300">
    <property type="match status" value="2"/>
</dbReference>
<dbReference type="GO" id="GO:0030246">
    <property type="term" value="F:carbohydrate binding"/>
    <property type="evidence" value="ECO:0007669"/>
    <property type="project" value="UniProtKB-ARBA"/>
</dbReference>
<dbReference type="InterPro" id="IPR028082">
    <property type="entry name" value="Peripla_BP_I"/>
</dbReference>
<evidence type="ECO:0000256" key="3">
    <source>
        <dbReference type="ARBA" id="ARBA00022729"/>
    </source>
</evidence>
<dbReference type="SUPFAM" id="SSF53822">
    <property type="entry name" value="Periplasmic binding protein-like I"/>
    <property type="match status" value="1"/>
</dbReference>
<organism evidence="6 7">
    <name type="scientific">Paraburkholderia susongensis</name>
    <dbReference type="NCBI Taxonomy" id="1515439"/>
    <lineage>
        <taxon>Bacteria</taxon>
        <taxon>Pseudomonadati</taxon>
        <taxon>Pseudomonadota</taxon>
        <taxon>Betaproteobacteria</taxon>
        <taxon>Burkholderiales</taxon>
        <taxon>Burkholderiaceae</taxon>
        <taxon>Paraburkholderia</taxon>
    </lineage>
</organism>
<dbReference type="Pfam" id="PF13407">
    <property type="entry name" value="Peripla_BP_4"/>
    <property type="match status" value="1"/>
</dbReference>
<name>A0A1X7M2X4_9BURK</name>
<accession>A0A1X7M2X4</accession>
<dbReference type="CDD" id="cd06321">
    <property type="entry name" value="PBP1_ABC_sugar_binding-like"/>
    <property type="match status" value="1"/>
</dbReference>
<dbReference type="EMBL" id="FXAT01000016">
    <property type="protein sequence ID" value="SMG60518.1"/>
    <property type="molecule type" value="Genomic_DNA"/>
</dbReference>
<dbReference type="GO" id="GO:0030313">
    <property type="term" value="C:cell envelope"/>
    <property type="evidence" value="ECO:0007669"/>
    <property type="project" value="UniProtKB-SubCell"/>
</dbReference>
<comment type="similarity">
    <text evidence="2">Belongs to the bacterial solute-binding protein 2 family.</text>
</comment>
<sequence length="319" mass="33421">MNLINRLTVCAVAGAMLALSSAAPCAAKEVKSVGISVGSLGNPGFVIMSNTAARLIHKANPRAQVTTVSYDYDLGKQFNQIDNFIAAGVDFILLNPGDPKAVAPAIKKAHAAGIPVIAFDTAAQGADANVTTDNVMAGRISCQYIADKLKGKGNVIIENGPQVSSVIDRVTGCKQVFGRYPGIKVLSDNLDGKGSREGGMAVAQGYLTRFPKIDAIFTINDPQAIGTALAARQMNRSDFFITSVDGSPDIEAALKDPGFSMIEASASQDFYSIPKVAVEVGLGLINGKKPEKPLILVPSSLVTRANVGAYKGWNAKHDD</sequence>
<dbReference type="Proteomes" id="UP000193228">
    <property type="component" value="Unassembled WGS sequence"/>
</dbReference>
<evidence type="ECO:0000256" key="2">
    <source>
        <dbReference type="ARBA" id="ARBA00007639"/>
    </source>
</evidence>
<feature type="signal peptide" evidence="4">
    <location>
        <begin position="1"/>
        <end position="26"/>
    </location>
</feature>
<dbReference type="RefSeq" id="WP_085489377.1">
    <property type="nucleotide sequence ID" value="NZ_FXAT01000016.1"/>
</dbReference>